<comment type="caution">
    <text evidence="1">The sequence shown here is derived from an EMBL/GenBank/DDBJ whole genome shotgun (WGS) entry which is preliminary data.</text>
</comment>
<dbReference type="Proteomes" id="UP001596025">
    <property type="component" value="Unassembled WGS sequence"/>
</dbReference>
<evidence type="ECO:0000313" key="2">
    <source>
        <dbReference type="Proteomes" id="UP001596025"/>
    </source>
</evidence>
<evidence type="ECO:0000313" key="1">
    <source>
        <dbReference type="EMBL" id="MFC4693234.1"/>
    </source>
</evidence>
<keyword evidence="2" id="KW-1185">Reference proteome</keyword>
<proteinExistence type="predicted"/>
<gene>
    <name evidence="1" type="ORF">ACFO3M_07540</name>
</gene>
<dbReference type="RefSeq" id="WP_387987956.1">
    <property type="nucleotide sequence ID" value="NZ_JBHSGR010000006.1"/>
</dbReference>
<name>A0ABV9LGP5_9ACTN</name>
<accession>A0ABV9LGP5</accession>
<sequence>MYAVMRRSVQAHQLTGTVQVTEVGIFAGAGAGAGAGAFALAPPCSRRCWSSSAA</sequence>
<protein>
    <submittedName>
        <fullName evidence="1">Uncharacterized protein</fullName>
    </submittedName>
</protein>
<reference evidence="2" key="1">
    <citation type="journal article" date="2019" name="Int. J. Syst. Evol. Microbiol.">
        <title>The Global Catalogue of Microorganisms (GCM) 10K type strain sequencing project: providing services to taxonomists for standard genome sequencing and annotation.</title>
        <authorList>
            <consortium name="The Broad Institute Genomics Platform"/>
            <consortium name="The Broad Institute Genome Sequencing Center for Infectious Disease"/>
            <person name="Wu L."/>
            <person name="Ma J."/>
        </authorList>
    </citation>
    <scope>NUCLEOTIDE SEQUENCE [LARGE SCALE GENOMIC DNA]</scope>
    <source>
        <strain evidence="2">CCUG 62763</strain>
    </source>
</reference>
<organism evidence="1 2">
    <name type="scientific">Geodermatophilus arenarius</name>
    <dbReference type="NCBI Taxonomy" id="1137990"/>
    <lineage>
        <taxon>Bacteria</taxon>
        <taxon>Bacillati</taxon>
        <taxon>Actinomycetota</taxon>
        <taxon>Actinomycetes</taxon>
        <taxon>Geodermatophilales</taxon>
        <taxon>Geodermatophilaceae</taxon>
        <taxon>Geodermatophilus</taxon>
    </lineage>
</organism>
<dbReference type="EMBL" id="JBHSGR010000006">
    <property type="protein sequence ID" value="MFC4693234.1"/>
    <property type="molecule type" value="Genomic_DNA"/>
</dbReference>